<feature type="transmembrane region" description="Helical" evidence="9">
    <location>
        <begin position="214"/>
        <end position="235"/>
    </location>
</feature>
<feature type="compositionally biased region" description="Low complexity" evidence="8">
    <location>
        <begin position="18"/>
        <end position="27"/>
    </location>
</feature>
<dbReference type="PANTHER" id="PTHR42718:SF9">
    <property type="entry name" value="MAJOR FACILITATOR SUPERFAMILY MULTIDRUG TRANSPORTER MFSC"/>
    <property type="match status" value="1"/>
</dbReference>
<dbReference type="InterPro" id="IPR020846">
    <property type="entry name" value="MFS_dom"/>
</dbReference>
<dbReference type="EMBL" id="JAVREJ010000007">
    <property type="protein sequence ID" value="MDT0350421.1"/>
    <property type="molecule type" value="Genomic_DNA"/>
</dbReference>
<comment type="caution">
    <text evidence="11">The sequence shown here is derived from an EMBL/GenBank/DDBJ whole genome shotgun (WGS) entry which is preliminary data.</text>
</comment>
<gene>
    <name evidence="11" type="ORF">RM445_12885</name>
</gene>
<dbReference type="InterPro" id="IPR011701">
    <property type="entry name" value="MFS"/>
</dbReference>
<dbReference type="InterPro" id="IPR036259">
    <property type="entry name" value="MFS_trans_sf"/>
</dbReference>
<feature type="compositionally biased region" description="Pro residues" evidence="8">
    <location>
        <begin position="28"/>
        <end position="54"/>
    </location>
</feature>
<keyword evidence="7 9" id="KW-0472">Membrane</keyword>
<sequence>MATPAVERPAVVGTTVEAPRANGRATTPPAPPAPPSPAPRTTAPPPAPAAPTPAPQQGWGLPMIVLITGMFMSVLDVSIVNVAIPTMQRDFGSTTEEIQWVATAYSLALGVVVPVSAWCGDRFGSTRVYNISLIGFAAGSALCGLAWNLNSMIVFRVIQAIPGGVLPVVTLTILYRIVPKEKIGAAMGMYGLGIIVAPAVGPTLGGYLVEYVDWRLIFFINVPVGIVGFFAALIILPRFPGAYQGRFDVLGFLTIGTGLFTLLLALTEGQDWGWTSYKVLILLTVAVLSFALFIVIELEVDRPLLDVRVFRFWPFTNSLLLISVLSVGLFTVLFYIPLYLQQSQGLGAFEAGLLLLPQALVMAVCMPVAGRVYDRFGPRWPAVIGLTIVAWGTYELHVLTLETSHGHLIWLLCLRAFGMGIAMMPIMTGGIAAVPPSMVSRASAFNNVVQRTSAALGLAVLTAMVSRTQAQLGADRAGMMSSGTDMPVLGSGQAGEFAGMYATYQQLQAQIFVEAMDGLYIVTAVITTVGVGLALLLRSGPAPKAKGPAVHVEV</sequence>
<keyword evidence="3" id="KW-0813">Transport</keyword>
<feature type="transmembrane region" description="Helical" evidence="9">
    <location>
        <begin position="98"/>
        <end position="119"/>
    </location>
</feature>
<dbReference type="PANTHER" id="PTHR42718">
    <property type="entry name" value="MAJOR FACILITATOR SUPERFAMILY MULTIDRUG TRANSPORTER MFSC"/>
    <property type="match status" value="1"/>
</dbReference>
<feature type="transmembrane region" description="Helical" evidence="9">
    <location>
        <begin position="187"/>
        <end position="208"/>
    </location>
</feature>
<protein>
    <submittedName>
        <fullName evidence="11">DHA2 family efflux MFS transporter permease subunit</fullName>
    </submittedName>
</protein>
<reference evidence="12" key="1">
    <citation type="submission" date="2023-07" db="EMBL/GenBank/DDBJ databases">
        <title>30 novel species of actinomycetes from the DSMZ collection.</title>
        <authorList>
            <person name="Nouioui I."/>
        </authorList>
    </citation>
    <scope>NUCLEOTIDE SEQUENCE [LARGE SCALE GENOMIC DNA]</scope>
    <source>
        <strain evidence="12">DSM 45834</strain>
    </source>
</reference>
<keyword evidence="5 9" id="KW-0812">Transmembrane</keyword>
<dbReference type="RefSeq" id="WP_311556455.1">
    <property type="nucleotide sequence ID" value="NZ_JAVREJ010000007.1"/>
</dbReference>
<dbReference type="PROSITE" id="PS50850">
    <property type="entry name" value="MFS"/>
    <property type="match status" value="1"/>
</dbReference>
<comment type="subcellular location">
    <subcellularLocation>
        <location evidence="1">Cell membrane</location>
        <topology evidence="1">Multi-pass membrane protein</topology>
    </subcellularLocation>
</comment>
<evidence type="ECO:0000256" key="5">
    <source>
        <dbReference type="ARBA" id="ARBA00022692"/>
    </source>
</evidence>
<feature type="transmembrane region" description="Helical" evidence="9">
    <location>
        <begin position="279"/>
        <end position="298"/>
    </location>
</feature>
<evidence type="ECO:0000259" key="10">
    <source>
        <dbReference type="PROSITE" id="PS50850"/>
    </source>
</evidence>
<evidence type="ECO:0000313" key="12">
    <source>
        <dbReference type="Proteomes" id="UP001183202"/>
    </source>
</evidence>
<keyword evidence="6 9" id="KW-1133">Transmembrane helix</keyword>
<organism evidence="11 12">
    <name type="scientific">Pseudonocardia charpentierae</name>
    <dbReference type="NCBI Taxonomy" id="3075545"/>
    <lineage>
        <taxon>Bacteria</taxon>
        <taxon>Bacillati</taxon>
        <taxon>Actinomycetota</taxon>
        <taxon>Actinomycetes</taxon>
        <taxon>Pseudonocardiales</taxon>
        <taxon>Pseudonocardiaceae</taxon>
        <taxon>Pseudonocardia</taxon>
    </lineage>
</organism>
<evidence type="ECO:0000256" key="1">
    <source>
        <dbReference type="ARBA" id="ARBA00004651"/>
    </source>
</evidence>
<feature type="transmembrane region" description="Helical" evidence="9">
    <location>
        <begin position="380"/>
        <end position="401"/>
    </location>
</feature>
<name>A0ABU2N8Z5_9PSEU</name>
<evidence type="ECO:0000256" key="2">
    <source>
        <dbReference type="ARBA" id="ARBA00008537"/>
    </source>
</evidence>
<evidence type="ECO:0000313" key="11">
    <source>
        <dbReference type="EMBL" id="MDT0350421.1"/>
    </source>
</evidence>
<keyword evidence="4" id="KW-1003">Cell membrane</keyword>
<proteinExistence type="inferred from homology"/>
<dbReference type="InterPro" id="IPR004638">
    <property type="entry name" value="EmrB-like"/>
</dbReference>
<evidence type="ECO:0000256" key="4">
    <source>
        <dbReference type="ARBA" id="ARBA00022475"/>
    </source>
</evidence>
<accession>A0ABU2N8Z5</accession>
<dbReference type="Gene3D" id="1.20.1250.20">
    <property type="entry name" value="MFS general substrate transporter like domains"/>
    <property type="match status" value="1"/>
</dbReference>
<evidence type="ECO:0000256" key="7">
    <source>
        <dbReference type="ARBA" id="ARBA00023136"/>
    </source>
</evidence>
<feature type="domain" description="Major facilitator superfamily (MFS) profile" evidence="10">
    <location>
        <begin position="62"/>
        <end position="542"/>
    </location>
</feature>
<dbReference type="CDD" id="cd17503">
    <property type="entry name" value="MFS_LmrB_MDR_like"/>
    <property type="match status" value="1"/>
</dbReference>
<feature type="transmembrane region" description="Helical" evidence="9">
    <location>
        <begin position="128"/>
        <end position="147"/>
    </location>
</feature>
<feature type="transmembrane region" description="Helical" evidence="9">
    <location>
        <begin position="319"/>
        <end position="340"/>
    </location>
</feature>
<feature type="region of interest" description="Disordered" evidence="8">
    <location>
        <begin position="1"/>
        <end position="55"/>
    </location>
</feature>
<dbReference type="Pfam" id="PF07690">
    <property type="entry name" value="MFS_1"/>
    <property type="match status" value="1"/>
</dbReference>
<evidence type="ECO:0000256" key="3">
    <source>
        <dbReference type="ARBA" id="ARBA00022448"/>
    </source>
</evidence>
<feature type="transmembrane region" description="Helical" evidence="9">
    <location>
        <begin position="407"/>
        <end position="427"/>
    </location>
</feature>
<dbReference type="Proteomes" id="UP001183202">
    <property type="component" value="Unassembled WGS sequence"/>
</dbReference>
<evidence type="ECO:0000256" key="8">
    <source>
        <dbReference type="SAM" id="MobiDB-lite"/>
    </source>
</evidence>
<keyword evidence="12" id="KW-1185">Reference proteome</keyword>
<dbReference type="NCBIfam" id="TIGR00711">
    <property type="entry name" value="efflux_EmrB"/>
    <property type="match status" value="1"/>
</dbReference>
<feature type="transmembrane region" description="Helical" evidence="9">
    <location>
        <begin position="518"/>
        <end position="537"/>
    </location>
</feature>
<evidence type="ECO:0000256" key="9">
    <source>
        <dbReference type="SAM" id="Phobius"/>
    </source>
</evidence>
<feature type="transmembrane region" description="Helical" evidence="9">
    <location>
        <begin position="64"/>
        <end position="86"/>
    </location>
</feature>
<comment type="similarity">
    <text evidence="2">Belongs to the major facilitator superfamily. EmrB family.</text>
</comment>
<dbReference type="PRINTS" id="PR01036">
    <property type="entry name" value="TCRTETB"/>
</dbReference>
<evidence type="ECO:0000256" key="6">
    <source>
        <dbReference type="ARBA" id="ARBA00022989"/>
    </source>
</evidence>
<dbReference type="Gene3D" id="1.20.1720.10">
    <property type="entry name" value="Multidrug resistance protein D"/>
    <property type="match status" value="1"/>
</dbReference>
<feature type="transmembrane region" description="Helical" evidence="9">
    <location>
        <begin position="346"/>
        <end position="368"/>
    </location>
</feature>
<feature type="transmembrane region" description="Helical" evidence="9">
    <location>
        <begin position="247"/>
        <end position="267"/>
    </location>
</feature>
<dbReference type="SUPFAM" id="SSF103473">
    <property type="entry name" value="MFS general substrate transporter"/>
    <property type="match status" value="1"/>
</dbReference>
<feature type="transmembrane region" description="Helical" evidence="9">
    <location>
        <begin position="153"/>
        <end position="175"/>
    </location>
</feature>